<dbReference type="InterPro" id="IPR000483">
    <property type="entry name" value="Cys-rich_flank_reg_C"/>
</dbReference>
<keyword evidence="1" id="KW-0433">Leucine-rich repeat</keyword>
<gene>
    <name evidence="7" type="primary">LOC109477511</name>
</gene>
<organism evidence="6 7">
    <name type="scientific">Branchiostoma belcheri</name>
    <name type="common">Amphioxus</name>
    <dbReference type="NCBI Taxonomy" id="7741"/>
    <lineage>
        <taxon>Eukaryota</taxon>
        <taxon>Metazoa</taxon>
        <taxon>Chordata</taxon>
        <taxon>Cephalochordata</taxon>
        <taxon>Leptocardii</taxon>
        <taxon>Amphioxiformes</taxon>
        <taxon>Branchiostomatidae</taxon>
        <taxon>Branchiostoma</taxon>
    </lineage>
</organism>
<dbReference type="KEGG" id="bbel:109477511"/>
<feature type="domain" description="LRRCT" evidence="5">
    <location>
        <begin position="226"/>
        <end position="272"/>
    </location>
</feature>
<evidence type="ECO:0000256" key="1">
    <source>
        <dbReference type="ARBA" id="ARBA00022614"/>
    </source>
</evidence>
<evidence type="ECO:0000313" key="6">
    <source>
        <dbReference type="Proteomes" id="UP000515135"/>
    </source>
</evidence>
<name>A0A6P4ZK66_BRABE</name>
<sequence length="410" mass="44460">MTLGKECDVNAPRGINSLNQQTMSNKARRMLVLLLIILKEAGMTAACSSSCSSDCDCSNRGLTSVPLGLGNLRTLYLHNNQLTSLPAGIFAGLGNLQNLYLYSNQLTSLPADIFEGLGNLQLLYLDYNKLTSLPAGIFDGLGNLERLYLYSNNIHSIEAGTFNDTPKLRDLGLKHNSISTFPVEALSNLNISALSELTLDSNELETLPLMAYDILASISTVNIGNNPWQCDCRMAPFKQRMSGSYPFEDQIRCAGPANLAGQLLRDVTLNPEDSIYEDPDTAEYNTIDDVNQSETHSDSLSLSSQPGSGQIQHLGSFNDGYKVPSPSLYPGEGPQSHKYMNSQVTAAAKDAAAGPQVIVYENNDELVDNQSQTAAAPGADSPHHYEPLKNPSSQQQHTYTSLLTHGSQHN</sequence>
<dbReference type="GO" id="GO:0005615">
    <property type="term" value="C:extracellular space"/>
    <property type="evidence" value="ECO:0007669"/>
    <property type="project" value="TreeGrafter"/>
</dbReference>
<dbReference type="InterPro" id="IPR001611">
    <property type="entry name" value="Leu-rich_rpt"/>
</dbReference>
<dbReference type="RefSeq" id="XP_019634354.1">
    <property type="nucleotide sequence ID" value="XM_019778795.1"/>
</dbReference>
<dbReference type="SMART" id="SM00364">
    <property type="entry name" value="LRR_BAC"/>
    <property type="match status" value="4"/>
</dbReference>
<feature type="region of interest" description="Disordered" evidence="4">
    <location>
        <begin position="292"/>
        <end position="337"/>
    </location>
</feature>
<feature type="region of interest" description="Disordered" evidence="4">
    <location>
        <begin position="369"/>
        <end position="410"/>
    </location>
</feature>
<dbReference type="OrthoDB" id="676979at2759"/>
<dbReference type="Pfam" id="PF13855">
    <property type="entry name" value="LRR_8"/>
    <property type="match status" value="2"/>
</dbReference>
<dbReference type="Gene3D" id="3.80.10.10">
    <property type="entry name" value="Ribonuclease Inhibitor"/>
    <property type="match status" value="2"/>
</dbReference>
<dbReference type="Proteomes" id="UP000515135">
    <property type="component" value="Unplaced"/>
</dbReference>
<dbReference type="GeneID" id="109477511"/>
<evidence type="ECO:0000256" key="2">
    <source>
        <dbReference type="ARBA" id="ARBA00022729"/>
    </source>
</evidence>
<dbReference type="PROSITE" id="PS51450">
    <property type="entry name" value="LRR"/>
    <property type="match status" value="4"/>
</dbReference>
<dbReference type="InterPro" id="IPR050333">
    <property type="entry name" value="SLRP"/>
</dbReference>
<dbReference type="PANTHER" id="PTHR45712:SF22">
    <property type="entry name" value="INSULIN-LIKE GROWTH FACTOR-BINDING PROTEIN COMPLEX ACID LABILE SUBUNIT"/>
    <property type="match status" value="1"/>
</dbReference>
<dbReference type="SUPFAM" id="SSF52058">
    <property type="entry name" value="L domain-like"/>
    <property type="match status" value="1"/>
</dbReference>
<evidence type="ECO:0000313" key="7">
    <source>
        <dbReference type="RefSeq" id="XP_019634354.1"/>
    </source>
</evidence>
<protein>
    <submittedName>
        <fullName evidence="7">Leucine-rich repeat-containing protein 15-like</fullName>
    </submittedName>
</protein>
<proteinExistence type="predicted"/>
<dbReference type="AlphaFoldDB" id="A0A6P4ZK66"/>
<keyword evidence="3" id="KW-0677">Repeat</keyword>
<dbReference type="PANTHER" id="PTHR45712">
    <property type="entry name" value="AGAP008170-PA"/>
    <property type="match status" value="1"/>
</dbReference>
<feature type="compositionally biased region" description="Polar residues" evidence="4">
    <location>
        <begin position="390"/>
        <end position="410"/>
    </location>
</feature>
<keyword evidence="6" id="KW-1185">Reference proteome</keyword>
<dbReference type="SMART" id="SM00369">
    <property type="entry name" value="LRR_TYP"/>
    <property type="match status" value="6"/>
</dbReference>
<dbReference type="InterPro" id="IPR032675">
    <property type="entry name" value="LRR_dom_sf"/>
</dbReference>
<dbReference type="FunFam" id="3.80.10.10:FF:001164">
    <property type="entry name" value="GH01279p"/>
    <property type="match status" value="1"/>
</dbReference>
<evidence type="ECO:0000256" key="4">
    <source>
        <dbReference type="SAM" id="MobiDB-lite"/>
    </source>
</evidence>
<dbReference type="SMART" id="SM00082">
    <property type="entry name" value="LRRCT"/>
    <property type="match status" value="1"/>
</dbReference>
<evidence type="ECO:0000256" key="3">
    <source>
        <dbReference type="ARBA" id="ARBA00022737"/>
    </source>
</evidence>
<accession>A0A6P4ZK66</accession>
<keyword evidence="2" id="KW-0732">Signal</keyword>
<reference evidence="7" key="1">
    <citation type="submission" date="2025-08" db="UniProtKB">
        <authorList>
            <consortium name="RefSeq"/>
        </authorList>
    </citation>
    <scope>IDENTIFICATION</scope>
    <source>
        <tissue evidence="7">Gonad</tissue>
    </source>
</reference>
<evidence type="ECO:0000259" key="5">
    <source>
        <dbReference type="SMART" id="SM00082"/>
    </source>
</evidence>
<dbReference type="InterPro" id="IPR003591">
    <property type="entry name" value="Leu-rich_rpt_typical-subtyp"/>
</dbReference>
<feature type="compositionally biased region" description="Low complexity" evidence="4">
    <location>
        <begin position="298"/>
        <end position="310"/>
    </location>
</feature>